<dbReference type="GO" id="GO:0050567">
    <property type="term" value="F:glutaminyl-tRNA synthase (glutamine-hydrolyzing) activity"/>
    <property type="evidence" value="ECO:0007669"/>
    <property type="project" value="TreeGrafter"/>
</dbReference>
<dbReference type="WBParaSite" id="MhA1_Contig256.frz3.gene4">
    <property type="protein sequence ID" value="MhA1_Contig256.frz3.gene4"/>
    <property type="gene ID" value="MhA1_Contig256.frz3.gene4"/>
</dbReference>
<dbReference type="OMA" id="QPASYCG"/>
<dbReference type="GO" id="GO:0005739">
    <property type="term" value="C:mitochondrion"/>
    <property type="evidence" value="ECO:0007669"/>
    <property type="project" value="TreeGrafter"/>
</dbReference>
<dbReference type="InterPro" id="IPR036928">
    <property type="entry name" value="AS_sf"/>
</dbReference>
<accession>A0A1I8BHQ6</accession>
<dbReference type="GO" id="GO:0030956">
    <property type="term" value="C:glutamyl-tRNA(Gln) amidotransferase complex"/>
    <property type="evidence" value="ECO:0007669"/>
    <property type="project" value="TreeGrafter"/>
</dbReference>
<dbReference type="Proteomes" id="UP000095281">
    <property type="component" value="Unplaced"/>
</dbReference>
<dbReference type="PANTHER" id="PTHR11895">
    <property type="entry name" value="TRANSAMIDASE"/>
    <property type="match status" value="1"/>
</dbReference>
<keyword evidence="2" id="KW-1185">Reference proteome</keyword>
<dbReference type="Gene3D" id="3.90.1300.10">
    <property type="entry name" value="Amidase signature (AS) domain"/>
    <property type="match status" value="1"/>
</dbReference>
<evidence type="ECO:0000259" key="1">
    <source>
        <dbReference type="Pfam" id="PF01425"/>
    </source>
</evidence>
<sequence>MNTALEHIKTSISKVKELRHLNFLITETFDLAEKQCEEAIKNGKQPFEFVVKDNYAVKDVRMTCASKMLKDFIAPYTATCVQRLLVNGGCLIGKSNMDEFAMGSTSTSGCFGPVRHSIYANKQSFMEEKDDDDFLIAGGSSGGCAVAVATGVAKCAIASDTGGSARYPAVLNGVYGFKPSYGHLSRHGLVPLANALDTPSIITKSISDCKHYFEMLKGHDPMDITTLPDTLHSQNVQPIPKSLKELTIGIPKYERTNLLSKDAEKVFQKIINLLTSNGVIIKEVLLPHLEYAVNCYSIVVDVEIASNMARFDGIRYGYCINKDQLINDDSFIAYITRNRTESFGNGVKRRIFAGNFYSLNENYNKYVNKAAKIQRLIQKDFSTIFNNNIHCILTPVSRHSAPLFSQIKRRNREEQRLEDYFMAPANLCGLPSIAIPYSKCSRGLPLGIQLIAPYLEDLRLLKISEMITCGGGALVCAGKYCLIGLRNDDESGSNKLEQHCVDEQIYPNKKIGCEREWLKWAEVCICEENLCNTFAFLRSQIDGNEEEQQRLIGSDHADSSALTRWKETAIRGGRDSNSNIKINENILEENERRWMERQNRQPHQGRGANLVLLLVVLPLVVGAFTV</sequence>
<evidence type="ECO:0000313" key="2">
    <source>
        <dbReference type="Proteomes" id="UP000095281"/>
    </source>
</evidence>
<dbReference type="Pfam" id="PF01425">
    <property type="entry name" value="Amidase"/>
    <property type="match status" value="1"/>
</dbReference>
<dbReference type="SUPFAM" id="SSF75304">
    <property type="entry name" value="Amidase signature (AS) enzymes"/>
    <property type="match status" value="1"/>
</dbReference>
<dbReference type="PANTHER" id="PTHR11895:SF7">
    <property type="entry name" value="GLUTAMYL-TRNA(GLN) AMIDOTRANSFERASE SUBUNIT A, MITOCHONDRIAL"/>
    <property type="match status" value="1"/>
</dbReference>
<protein>
    <submittedName>
        <fullName evidence="3">Amidase domain-containing protein</fullName>
    </submittedName>
</protein>
<dbReference type="InterPro" id="IPR023631">
    <property type="entry name" value="Amidase_dom"/>
</dbReference>
<name>A0A1I8BHQ6_MELHA</name>
<evidence type="ECO:0000313" key="3">
    <source>
        <dbReference type="WBParaSite" id="MhA1_Contig256.frz3.gene4"/>
    </source>
</evidence>
<feature type="domain" description="Amidase" evidence="1">
    <location>
        <begin position="21"/>
        <end position="461"/>
    </location>
</feature>
<dbReference type="GO" id="GO:0070681">
    <property type="term" value="P:glutaminyl-tRNAGln biosynthesis via transamidation"/>
    <property type="evidence" value="ECO:0007669"/>
    <property type="project" value="TreeGrafter"/>
</dbReference>
<reference evidence="3" key="1">
    <citation type="submission" date="2016-11" db="UniProtKB">
        <authorList>
            <consortium name="WormBaseParasite"/>
        </authorList>
    </citation>
    <scope>IDENTIFICATION</scope>
</reference>
<organism evidence="2 3">
    <name type="scientific">Meloidogyne hapla</name>
    <name type="common">Root-knot nematode worm</name>
    <dbReference type="NCBI Taxonomy" id="6305"/>
    <lineage>
        <taxon>Eukaryota</taxon>
        <taxon>Metazoa</taxon>
        <taxon>Ecdysozoa</taxon>
        <taxon>Nematoda</taxon>
        <taxon>Chromadorea</taxon>
        <taxon>Rhabditida</taxon>
        <taxon>Tylenchina</taxon>
        <taxon>Tylenchomorpha</taxon>
        <taxon>Tylenchoidea</taxon>
        <taxon>Meloidogynidae</taxon>
        <taxon>Meloidogyninae</taxon>
        <taxon>Meloidogyne</taxon>
    </lineage>
</organism>
<dbReference type="AlphaFoldDB" id="A0A1I8BHQ6"/>
<proteinExistence type="predicted"/>
<dbReference type="GO" id="GO:0032543">
    <property type="term" value="P:mitochondrial translation"/>
    <property type="evidence" value="ECO:0007669"/>
    <property type="project" value="TreeGrafter"/>
</dbReference>
<dbReference type="InterPro" id="IPR000120">
    <property type="entry name" value="Amidase"/>
</dbReference>